<dbReference type="SUPFAM" id="SSF51338">
    <property type="entry name" value="Composite domain of metallo-dependent hydrolases"/>
    <property type="match status" value="1"/>
</dbReference>
<dbReference type="Gene3D" id="3.20.20.140">
    <property type="entry name" value="Metal-dependent hydrolases"/>
    <property type="match status" value="1"/>
</dbReference>
<evidence type="ECO:0008006" key="3">
    <source>
        <dbReference type="Google" id="ProtNLM"/>
    </source>
</evidence>
<evidence type="ECO:0000313" key="1">
    <source>
        <dbReference type="EMBL" id="ORY56420.1"/>
    </source>
</evidence>
<accession>A0A1Y2DAX8</accession>
<dbReference type="GeneID" id="63780770"/>
<comment type="caution">
    <text evidence="1">The sequence shown here is derived from an EMBL/GenBank/DDBJ whole genome shotgun (WGS) entry which is preliminary data.</text>
</comment>
<reference evidence="1 2" key="1">
    <citation type="submission" date="2016-07" db="EMBL/GenBank/DDBJ databases">
        <title>Pervasive Adenine N6-methylation of Active Genes in Fungi.</title>
        <authorList>
            <consortium name="DOE Joint Genome Institute"/>
            <person name="Mondo S.J."/>
            <person name="Dannebaum R.O."/>
            <person name="Kuo R.C."/>
            <person name="Labutti K."/>
            <person name="Haridas S."/>
            <person name="Kuo A."/>
            <person name="Salamov A."/>
            <person name="Ahrendt S.R."/>
            <person name="Lipzen A."/>
            <person name="Sullivan W."/>
            <person name="Andreopoulos W.B."/>
            <person name="Clum A."/>
            <person name="Lindquist E."/>
            <person name="Daum C."/>
            <person name="Ramamoorthy G.K."/>
            <person name="Gryganskyi A."/>
            <person name="Culley D."/>
            <person name="Magnuson J.K."/>
            <person name="James T.Y."/>
            <person name="O'Malley M.A."/>
            <person name="Stajich J.E."/>
            <person name="Spatafora J.W."/>
            <person name="Visel A."/>
            <person name="Grigoriev I.V."/>
        </authorList>
    </citation>
    <scope>NUCLEOTIDE SEQUENCE [LARGE SCALE GENOMIC DNA]</scope>
    <source>
        <strain evidence="1 2">CBS 129021</strain>
    </source>
</reference>
<dbReference type="InParanoid" id="A0A1Y2DAX8"/>
<dbReference type="OrthoDB" id="5595695at2759"/>
<dbReference type="Gene3D" id="2.30.40.10">
    <property type="entry name" value="Urease, subunit C, domain 1"/>
    <property type="match status" value="1"/>
</dbReference>
<name>A0A1Y2DAX8_9PEZI</name>
<evidence type="ECO:0000313" key="2">
    <source>
        <dbReference type="Proteomes" id="UP000193689"/>
    </source>
</evidence>
<proteinExistence type="predicted"/>
<dbReference type="AlphaFoldDB" id="A0A1Y2DAX8"/>
<sequence length="130" mass="13903">MPDIAFRNELIFDGTLIKDPESAVIDGTGCTLLPSLIDCHVHRSQSEELDLYGSHSIAAVLASPCVRGSRHDNMFNSTELPTPPVEDKDDAAEFVQVLIAEGAGGRGDNIEISADEAGFSQIMLNKFAAS</sequence>
<dbReference type="RefSeq" id="XP_040710137.1">
    <property type="nucleotide sequence ID" value="XM_040864558.1"/>
</dbReference>
<dbReference type="GO" id="GO:0016810">
    <property type="term" value="F:hydrolase activity, acting on carbon-nitrogen (but not peptide) bonds"/>
    <property type="evidence" value="ECO:0007669"/>
    <property type="project" value="InterPro"/>
</dbReference>
<dbReference type="InterPro" id="IPR011059">
    <property type="entry name" value="Metal-dep_hydrolase_composite"/>
</dbReference>
<gene>
    <name evidence="1" type="ORF">BCR38DRAFT_490715</name>
</gene>
<dbReference type="Proteomes" id="UP000193689">
    <property type="component" value="Unassembled WGS sequence"/>
</dbReference>
<keyword evidence="2" id="KW-1185">Reference proteome</keyword>
<organism evidence="1 2">
    <name type="scientific">Pseudomassariella vexata</name>
    <dbReference type="NCBI Taxonomy" id="1141098"/>
    <lineage>
        <taxon>Eukaryota</taxon>
        <taxon>Fungi</taxon>
        <taxon>Dikarya</taxon>
        <taxon>Ascomycota</taxon>
        <taxon>Pezizomycotina</taxon>
        <taxon>Sordariomycetes</taxon>
        <taxon>Xylariomycetidae</taxon>
        <taxon>Amphisphaeriales</taxon>
        <taxon>Pseudomassariaceae</taxon>
        <taxon>Pseudomassariella</taxon>
    </lineage>
</organism>
<protein>
    <recommendedName>
        <fullName evidence="3">Amidohydrolase-related domain-containing protein</fullName>
    </recommendedName>
</protein>
<dbReference type="EMBL" id="MCFJ01000023">
    <property type="protein sequence ID" value="ORY56420.1"/>
    <property type="molecule type" value="Genomic_DNA"/>
</dbReference>